<reference evidence="1 2" key="2">
    <citation type="submission" date="2020-03" db="EMBL/GenBank/DDBJ databases">
        <title>Roseomonas stagni sp. nov., isolated from pond water in Japan.</title>
        <authorList>
            <person name="Furuhata K."/>
            <person name="Miyamoto H."/>
            <person name="Goto K."/>
        </authorList>
    </citation>
    <scope>NUCLEOTIDE SEQUENCE [LARGE SCALE GENOMIC DNA]</scope>
    <source>
        <strain evidence="1 2">PeD5</strain>
    </source>
</reference>
<dbReference type="PANTHER" id="PTHR34235">
    <property type="entry name" value="SLR1203 PROTEIN-RELATED"/>
    <property type="match status" value="1"/>
</dbReference>
<evidence type="ECO:0000313" key="1">
    <source>
        <dbReference type="EMBL" id="NGM23596.1"/>
    </source>
</evidence>
<organism evidence="1 2">
    <name type="scientific">Falsiroseomonas algicola</name>
    <dbReference type="NCBI Taxonomy" id="2716930"/>
    <lineage>
        <taxon>Bacteria</taxon>
        <taxon>Pseudomonadati</taxon>
        <taxon>Pseudomonadota</taxon>
        <taxon>Alphaproteobacteria</taxon>
        <taxon>Acetobacterales</taxon>
        <taxon>Roseomonadaceae</taxon>
        <taxon>Falsiroseomonas</taxon>
    </lineage>
</organism>
<keyword evidence="2" id="KW-1185">Reference proteome</keyword>
<dbReference type="PANTHER" id="PTHR34235:SF4">
    <property type="entry name" value="SLR0291 PROTEIN"/>
    <property type="match status" value="1"/>
</dbReference>
<dbReference type="RefSeq" id="WP_164697513.1">
    <property type="nucleotide sequence ID" value="NZ_JAAIKB010000016.1"/>
</dbReference>
<dbReference type="Pfam" id="PF01724">
    <property type="entry name" value="DUF29"/>
    <property type="match status" value="1"/>
</dbReference>
<proteinExistence type="predicted"/>
<name>A0A6M1LSY2_9PROT</name>
<sequence>MDGRLFGLGADPDVDEHAWLLGQAEALRSRRLTAIDCDALAEFLDSMAKRDVREALSQVERLLMHLIKFTVQPQRATSSWAISVVNAQNELQDMLDSAALRRAVEEKLPRAWERARRSAAAETRMAIAAMPAENPWSLDEALSWTPPFGLPQRVK</sequence>
<dbReference type="InterPro" id="IPR002636">
    <property type="entry name" value="DUF29"/>
</dbReference>
<evidence type="ECO:0000313" key="2">
    <source>
        <dbReference type="Proteomes" id="UP000475385"/>
    </source>
</evidence>
<accession>A0A6M1LSY2</accession>
<comment type="caution">
    <text evidence="1">The sequence shown here is derived from an EMBL/GenBank/DDBJ whole genome shotgun (WGS) entry which is preliminary data.</text>
</comment>
<dbReference type="Proteomes" id="UP000475385">
    <property type="component" value="Unassembled WGS sequence"/>
</dbReference>
<dbReference type="EMBL" id="JAAIKB010000016">
    <property type="protein sequence ID" value="NGM23596.1"/>
    <property type="molecule type" value="Genomic_DNA"/>
</dbReference>
<protein>
    <submittedName>
        <fullName evidence="1">DUF29 domain-containing protein</fullName>
    </submittedName>
</protein>
<dbReference type="AlphaFoldDB" id="A0A6M1LSY2"/>
<dbReference type="Gene3D" id="1.20.1220.20">
    <property type="entry name" value="Uncharcterised protein PF01724"/>
    <property type="match status" value="1"/>
</dbReference>
<gene>
    <name evidence="1" type="ORF">G3576_26520</name>
</gene>
<reference evidence="1 2" key="1">
    <citation type="submission" date="2020-02" db="EMBL/GenBank/DDBJ databases">
        <authorList>
            <person name="Kim H.M."/>
            <person name="Jeon C.O."/>
        </authorList>
    </citation>
    <scope>NUCLEOTIDE SEQUENCE [LARGE SCALE GENOMIC DNA]</scope>
    <source>
        <strain evidence="1 2">PeD5</strain>
    </source>
</reference>